<protein>
    <recommendedName>
        <fullName evidence="2">LBH domain-containing protein</fullName>
    </recommendedName>
</protein>
<feature type="compositionally biased region" description="Basic and acidic residues" evidence="1">
    <location>
        <begin position="182"/>
        <end position="192"/>
    </location>
</feature>
<dbReference type="Proteomes" id="UP001221898">
    <property type="component" value="Unassembled WGS sequence"/>
</dbReference>
<feature type="compositionally biased region" description="Polar residues" evidence="1">
    <location>
        <begin position="158"/>
        <end position="174"/>
    </location>
</feature>
<feature type="domain" description="LBH" evidence="2">
    <location>
        <begin position="71"/>
        <end position="131"/>
    </location>
</feature>
<sequence>MITLEKKCPSAGPAEGEFGGSCALPPVFLQPITPMTTETSKDASFAIGSTMNVIVPKDSAVKESPLQEIVDHLAFQIFPDPAEVAVGGDLKERLPSIVVEPTELSGVESGELRWHPEDVAFLEDDEDPFQELCPGPTILADWDGEEEEGAGDQKGVQRRQSLPPTATQQTSSRLTPPPVIHSTEERPLCLRS</sequence>
<dbReference type="Pfam" id="PF15317">
    <property type="entry name" value="Lbh"/>
    <property type="match status" value="1"/>
</dbReference>
<evidence type="ECO:0000313" key="4">
    <source>
        <dbReference type="Proteomes" id="UP001221898"/>
    </source>
</evidence>
<evidence type="ECO:0000259" key="2">
    <source>
        <dbReference type="Pfam" id="PF15317"/>
    </source>
</evidence>
<dbReference type="PANTHER" id="PTHR14987:SF4">
    <property type="entry name" value="PROTEIN LBH-LIKE"/>
    <property type="match status" value="1"/>
</dbReference>
<dbReference type="InterPro" id="IPR042945">
    <property type="entry name" value="LBH_dom_prot"/>
</dbReference>
<proteinExistence type="predicted"/>
<gene>
    <name evidence="3" type="ORF">AAFF_G00129370</name>
</gene>
<dbReference type="GO" id="GO:0045893">
    <property type="term" value="P:positive regulation of DNA-templated transcription"/>
    <property type="evidence" value="ECO:0007669"/>
    <property type="project" value="TreeGrafter"/>
</dbReference>
<dbReference type="AlphaFoldDB" id="A0AAD7WWW4"/>
<dbReference type="PANTHER" id="PTHR14987">
    <property type="entry name" value="PROTEIN LBH-RELATED"/>
    <property type="match status" value="1"/>
</dbReference>
<dbReference type="GO" id="GO:0005634">
    <property type="term" value="C:nucleus"/>
    <property type="evidence" value="ECO:0007669"/>
    <property type="project" value="TreeGrafter"/>
</dbReference>
<reference evidence="3" key="1">
    <citation type="journal article" date="2023" name="Science">
        <title>Genome structures resolve the early diversification of teleost fishes.</title>
        <authorList>
            <person name="Parey E."/>
            <person name="Louis A."/>
            <person name="Montfort J."/>
            <person name="Bouchez O."/>
            <person name="Roques C."/>
            <person name="Iampietro C."/>
            <person name="Lluch J."/>
            <person name="Castinel A."/>
            <person name="Donnadieu C."/>
            <person name="Desvignes T."/>
            <person name="Floi Bucao C."/>
            <person name="Jouanno E."/>
            <person name="Wen M."/>
            <person name="Mejri S."/>
            <person name="Dirks R."/>
            <person name="Jansen H."/>
            <person name="Henkel C."/>
            <person name="Chen W.J."/>
            <person name="Zahm M."/>
            <person name="Cabau C."/>
            <person name="Klopp C."/>
            <person name="Thompson A.W."/>
            <person name="Robinson-Rechavi M."/>
            <person name="Braasch I."/>
            <person name="Lecointre G."/>
            <person name="Bobe J."/>
            <person name="Postlethwait J.H."/>
            <person name="Berthelot C."/>
            <person name="Roest Crollius H."/>
            <person name="Guiguen Y."/>
        </authorList>
    </citation>
    <scope>NUCLEOTIDE SEQUENCE</scope>
    <source>
        <strain evidence="3">NC1722</strain>
    </source>
</reference>
<evidence type="ECO:0000256" key="1">
    <source>
        <dbReference type="SAM" id="MobiDB-lite"/>
    </source>
</evidence>
<accession>A0AAD7WWW4</accession>
<feature type="region of interest" description="Disordered" evidence="1">
    <location>
        <begin position="128"/>
        <end position="192"/>
    </location>
</feature>
<dbReference type="InterPro" id="IPR038990">
    <property type="entry name" value="LBH_dom"/>
</dbReference>
<name>A0AAD7WWW4_9TELE</name>
<dbReference type="EMBL" id="JAINUG010000019">
    <property type="protein sequence ID" value="KAJ8412601.1"/>
    <property type="molecule type" value="Genomic_DNA"/>
</dbReference>
<comment type="caution">
    <text evidence="3">The sequence shown here is derived from an EMBL/GenBank/DDBJ whole genome shotgun (WGS) entry which is preliminary data.</text>
</comment>
<evidence type="ECO:0000313" key="3">
    <source>
        <dbReference type="EMBL" id="KAJ8412601.1"/>
    </source>
</evidence>
<keyword evidence="4" id="KW-1185">Reference proteome</keyword>
<organism evidence="3 4">
    <name type="scientific">Aldrovandia affinis</name>
    <dbReference type="NCBI Taxonomy" id="143900"/>
    <lineage>
        <taxon>Eukaryota</taxon>
        <taxon>Metazoa</taxon>
        <taxon>Chordata</taxon>
        <taxon>Craniata</taxon>
        <taxon>Vertebrata</taxon>
        <taxon>Euteleostomi</taxon>
        <taxon>Actinopterygii</taxon>
        <taxon>Neopterygii</taxon>
        <taxon>Teleostei</taxon>
        <taxon>Notacanthiformes</taxon>
        <taxon>Halosauridae</taxon>
        <taxon>Aldrovandia</taxon>
    </lineage>
</organism>